<dbReference type="AlphaFoldDB" id="A0A8J2R0K1"/>
<gene>
    <name evidence="2" type="ORF">DCHRY22_LOCUS12045</name>
</gene>
<dbReference type="Pfam" id="PF00078">
    <property type="entry name" value="RVT_1"/>
    <property type="match status" value="1"/>
</dbReference>
<evidence type="ECO:0000313" key="3">
    <source>
        <dbReference type="Proteomes" id="UP000789524"/>
    </source>
</evidence>
<feature type="domain" description="Reverse transcriptase" evidence="1">
    <location>
        <begin position="155"/>
        <end position="442"/>
    </location>
</feature>
<dbReference type="PROSITE" id="PS50878">
    <property type="entry name" value="RT_POL"/>
    <property type="match status" value="1"/>
</dbReference>
<sequence>MQCSAGDNNLSHQLARALRSILKLIQGISAQTAEYRDNFDRAKQEVDFDKNPFEYSKTIFKKERGQLLLTNDQIYDHFKSTYEVPKSLRRYRDPNDQKPKFPRIEFHGIPPTLEELSSQIKRKSSKSAPGPDGIPYIVFKKCPSVRKHLLNIYGKIWSGKQIPECFGKAIFVLIPKKDIVTDPKDTRPIALTNTISKIFFSVLQTRMTRFMLSNNYFRPNHQKGFLPGISGCLEHNTLLSESLKDARKSERQITVCWIDLENAFGSIQHELMLFALRWYNFPPLVRDMIASYYSKLRFSIITKEGPSKSLSYNVGLFQGCCPSPIAFNIVINILVDKLICNEKKWGYRFKFNNKYTESILAFADDLAILTRNPKHCQVLLDEVDKFCEWTDGLRTKPSKCHCLCLGRRNTRYTSYDPGLSLGGQCISTVTENAPFKFLGRKIDNIGRTPSLEGIVDSFLNDLNKLDAGVIKMLKLWLGLALTADSSALFRGSNSFGMSLKRPSELYKHLRVSKRYILGKSHDDIVTSLPKDEDAPELESRLQFHKQFMIGAQNGVKVPKKTCYICGKAVGTAKHLLVGCKVLLDSGQYSRRHDRVLEVIRFVREGTRATKSNVKPYSILKAASDWTIMMDTYEKQYKIPEDICASASRPDIFLFSRILKRVVMIELTVPWETNIPKDHTIKVNKYYELTNELTRNRFVVDLYAVEVGARGITAKSLYNLLKDLGLSRTHINAFLERTSKAALVGSFQIWLGRERSLDSGGERITRIY</sequence>
<name>A0A8J2R0K1_9NEOP</name>
<proteinExistence type="predicted"/>
<reference evidence="2" key="1">
    <citation type="submission" date="2021-09" db="EMBL/GenBank/DDBJ databases">
        <authorList>
            <person name="Martin H S."/>
        </authorList>
    </citation>
    <scope>NUCLEOTIDE SEQUENCE</scope>
</reference>
<dbReference type="InterPro" id="IPR000477">
    <property type="entry name" value="RT_dom"/>
</dbReference>
<comment type="caution">
    <text evidence="2">The sequence shown here is derived from an EMBL/GenBank/DDBJ whole genome shotgun (WGS) entry which is preliminary data.</text>
</comment>
<dbReference type="InterPro" id="IPR043502">
    <property type="entry name" value="DNA/RNA_pol_sf"/>
</dbReference>
<dbReference type="CDD" id="cd01650">
    <property type="entry name" value="RT_nLTR_like"/>
    <property type="match status" value="1"/>
</dbReference>
<dbReference type="OrthoDB" id="7479519at2759"/>
<organism evidence="2 3">
    <name type="scientific">Danaus chrysippus</name>
    <name type="common">African queen</name>
    <dbReference type="NCBI Taxonomy" id="151541"/>
    <lineage>
        <taxon>Eukaryota</taxon>
        <taxon>Metazoa</taxon>
        <taxon>Ecdysozoa</taxon>
        <taxon>Arthropoda</taxon>
        <taxon>Hexapoda</taxon>
        <taxon>Insecta</taxon>
        <taxon>Pterygota</taxon>
        <taxon>Neoptera</taxon>
        <taxon>Endopterygota</taxon>
        <taxon>Lepidoptera</taxon>
        <taxon>Glossata</taxon>
        <taxon>Ditrysia</taxon>
        <taxon>Papilionoidea</taxon>
        <taxon>Nymphalidae</taxon>
        <taxon>Danainae</taxon>
        <taxon>Danaini</taxon>
        <taxon>Danaina</taxon>
        <taxon>Danaus</taxon>
        <taxon>Anosia</taxon>
    </lineage>
</organism>
<dbReference type="EMBL" id="CAKASE010000074">
    <property type="protein sequence ID" value="CAG9576409.1"/>
    <property type="molecule type" value="Genomic_DNA"/>
</dbReference>
<evidence type="ECO:0000313" key="2">
    <source>
        <dbReference type="EMBL" id="CAG9576409.1"/>
    </source>
</evidence>
<dbReference type="SUPFAM" id="SSF56672">
    <property type="entry name" value="DNA/RNA polymerases"/>
    <property type="match status" value="1"/>
</dbReference>
<keyword evidence="3" id="KW-1185">Reference proteome</keyword>
<dbReference type="GO" id="GO:0071897">
    <property type="term" value="P:DNA biosynthetic process"/>
    <property type="evidence" value="ECO:0007669"/>
    <property type="project" value="UniProtKB-ARBA"/>
</dbReference>
<dbReference type="Proteomes" id="UP000789524">
    <property type="component" value="Unassembled WGS sequence"/>
</dbReference>
<accession>A0A8J2R0K1</accession>
<evidence type="ECO:0000259" key="1">
    <source>
        <dbReference type="PROSITE" id="PS50878"/>
    </source>
</evidence>
<dbReference type="PANTHER" id="PTHR19446">
    <property type="entry name" value="REVERSE TRANSCRIPTASES"/>
    <property type="match status" value="1"/>
</dbReference>
<protein>
    <submittedName>
        <fullName evidence="2">(African queen) hypothetical protein</fullName>
    </submittedName>
</protein>